<dbReference type="Proteomes" id="UP001138500">
    <property type="component" value="Unassembled WGS sequence"/>
</dbReference>
<reference evidence="2 3" key="1">
    <citation type="journal article" date="2018" name="IMA Fungus">
        <title>IMA Genome-F 10: Nine draft genome sequences of Claviceps purpurea s.lat., including C. arundinis, C. humidiphila, and C. cf. spartinae, pseudomolecules for the pitch canker pathogen Fusarium circinatum, draft genome of Davidsoniella eucalypti, Grosmannia galeiformis, Quambalaria eucalypti, and Teratosphaeria destructans.</title>
        <authorList>
            <person name="Wingfield B.D."/>
            <person name="Liu M."/>
            <person name="Nguyen H.D."/>
            <person name="Lane F.A."/>
            <person name="Morgan S.W."/>
            <person name="De Vos L."/>
            <person name="Wilken P.M."/>
            <person name="Duong T.A."/>
            <person name="Aylward J."/>
            <person name="Coetzee M.P."/>
            <person name="Dadej K."/>
            <person name="De Beer Z.W."/>
            <person name="Findlay W."/>
            <person name="Havenga M."/>
            <person name="Kolarik M."/>
            <person name="Menzies J.G."/>
            <person name="Naidoo K."/>
            <person name="Pochopski O."/>
            <person name="Shoukouhi P."/>
            <person name="Santana Q.C."/>
            <person name="Seifert K.A."/>
            <person name="Soal N."/>
            <person name="Steenkamp E.T."/>
            <person name="Tatham C.T."/>
            <person name="van der Nest M.A."/>
            <person name="Wingfield M.J."/>
        </authorList>
    </citation>
    <scope>NUCLEOTIDE SEQUENCE [LARGE SCALE GENOMIC DNA]</scope>
    <source>
        <strain evidence="2">CMW44962</strain>
    </source>
</reference>
<reference evidence="2 3" key="2">
    <citation type="journal article" date="2021" name="Curr. Genet.">
        <title>Genetic response to nitrogen starvation in the aggressive Eucalyptus foliar pathogen Teratosphaeria destructans.</title>
        <authorList>
            <person name="Havenga M."/>
            <person name="Wingfield B.D."/>
            <person name="Wingfield M.J."/>
            <person name="Dreyer L.L."/>
            <person name="Roets F."/>
            <person name="Aylward J."/>
        </authorList>
    </citation>
    <scope>NUCLEOTIDE SEQUENCE [LARGE SCALE GENOMIC DNA]</scope>
    <source>
        <strain evidence="2">CMW44962</strain>
    </source>
</reference>
<evidence type="ECO:0000313" key="2">
    <source>
        <dbReference type="EMBL" id="KAH9819874.1"/>
    </source>
</evidence>
<accession>A0A9W7VZ79</accession>
<sequence>MKGETGAGGGEKEEEKKSTKANSGAKIGTKPARKIVGGKLVRAVDLPMEALEGGLAEMKRVSEVRDYCLRLLH</sequence>
<feature type="region of interest" description="Disordered" evidence="1">
    <location>
        <begin position="1"/>
        <end position="29"/>
    </location>
</feature>
<protein>
    <submittedName>
        <fullName evidence="2">Uncharacterized protein</fullName>
    </submittedName>
</protein>
<evidence type="ECO:0000313" key="3">
    <source>
        <dbReference type="Proteomes" id="UP001138500"/>
    </source>
</evidence>
<dbReference type="EMBL" id="RIBY02002311">
    <property type="protein sequence ID" value="KAH9819874.1"/>
    <property type="molecule type" value="Genomic_DNA"/>
</dbReference>
<keyword evidence="3" id="KW-1185">Reference proteome</keyword>
<proteinExistence type="predicted"/>
<gene>
    <name evidence="2" type="ORF">Tdes44962_MAKER00863</name>
</gene>
<evidence type="ECO:0000256" key="1">
    <source>
        <dbReference type="SAM" id="MobiDB-lite"/>
    </source>
</evidence>
<comment type="caution">
    <text evidence="2">The sequence shown here is derived from an EMBL/GenBank/DDBJ whole genome shotgun (WGS) entry which is preliminary data.</text>
</comment>
<dbReference type="AlphaFoldDB" id="A0A9W7VZ79"/>
<name>A0A9W7VZ79_9PEZI</name>
<organism evidence="2 3">
    <name type="scientific">Teratosphaeria destructans</name>
    <dbReference type="NCBI Taxonomy" id="418781"/>
    <lineage>
        <taxon>Eukaryota</taxon>
        <taxon>Fungi</taxon>
        <taxon>Dikarya</taxon>
        <taxon>Ascomycota</taxon>
        <taxon>Pezizomycotina</taxon>
        <taxon>Dothideomycetes</taxon>
        <taxon>Dothideomycetidae</taxon>
        <taxon>Mycosphaerellales</taxon>
        <taxon>Teratosphaeriaceae</taxon>
        <taxon>Teratosphaeria</taxon>
    </lineage>
</organism>